<dbReference type="Ensembl" id="ENSCSET00000028635.1">
    <property type="protein sequence ID" value="ENSCSEP00000028258.1"/>
    <property type="gene ID" value="ENSCSEG00000018051.1"/>
</dbReference>
<dbReference type="AlphaFoldDB" id="A0A3P8WLC2"/>
<evidence type="ECO:0000256" key="2">
    <source>
        <dbReference type="ARBA" id="ARBA00022448"/>
    </source>
</evidence>
<evidence type="ECO:0000256" key="12">
    <source>
        <dbReference type="SAM" id="MobiDB-lite"/>
    </source>
</evidence>
<reference evidence="15" key="3">
    <citation type="submission" date="2025-09" db="UniProtKB">
        <authorList>
            <consortium name="Ensembl"/>
        </authorList>
    </citation>
    <scope>IDENTIFICATION</scope>
</reference>
<evidence type="ECO:0000256" key="8">
    <source>
        <dbReference type="ARBA" id="ARBA00022989"/>
    </source>
</evidence>
<keyword evidence="16" id="KW-1185">Reference proteome</keyword>
<evidence type="ECO:0000256" key="7">
    <source>
        <dbReference type="ARBA" id="ARBA00022882"/>
    </source>
</evidence>
<dbReference type="GeneTree" id="ENSGT00940000156666"/>
<evidence type="ECO:0000259" key="14">
    <source>
        <dbReference type="Pfam" id="PF00520"/>
    </source>
</evidence>
<dbReference type="PANTHER" id="PTHR45628">
    <property type="entry name" value="VOLTAGE-DEPENDENT CALCIUM CHANNEL TYPE A SUBUNIT ALPHA-1"/>
    <property type="match status" value="1"/>
</dbReference>
<organism evidence="15 16">
    <name type="scientific">Cynoglossus semilaevis</name>
    <name type="common">Tongue sole</name>
    <dbReference type="NCBI Taxonomy" id="244447"/>
    <lineage>
        <taxon>Eukaryota</taxon>
        <taxon>Metazoa</taxon>
        <taxon>Chordata</taxon>
        <taxon>Craniata</taxon>
        <taxon>Vertebrata</taxon>
        <taxon>Euteleostomi</taxon>
        <taxon>Actinopterygii</taxon>
        <taxon>Neopterygii</taxon>
        <taxon>Teleostei</taxon>
        <taxon>Neoteleostei</taxon>
        <taxon>Acanthomorphata</taxon>
        <taxon>Carangaria</taxon>
        <taxon>Pleuronectiformes</taxon>
        <taxon>Pleuronectoidei</taxon>
        <taxon>Cynoglossidae</taxon>
        <taxon>Cynoglossinae</taxon>
        <taxon>Cynoglossus</taxon>
    </lineage>
</organism>
<evidence type="ECO:0000256" key="1">
    <source>
        <dbReference type="ARBA" id="ARBA00004141"/>
    </source>
</evidence>
<keyword evidence="11" id="KW-0407">Ion channel</keyword>
<comment type="subcellular location">
    <subcellularLocation>
        <location evidence="1">Membrane</location>
        <topology evidence="1">Multi-pass membrane protein</topology>
    </subcellularLocation>
</comment>
<proteinExistence type="predicted"/>
<evidence type="ECO:0000256" key="4">
    <source>
        <dbReference type="ARBA" id="ARBA00022673"/>
    </source>
</evidence>
<feature type="transmembrane region" description="Helical" evidence="13">
    <location>
        <begin position="145"/>
        <end position="166"/>
    </location>
</feature>
<dbReference type="GO" id="GO:0008331">
    <property type="term" value="F:high voltage-gated calcium channel activity"/>
    <property type="evidence" value="ECO:0007669"/>
    <property type="project" value="TreeGrafter"/>
</dbReference>
<accession>A0A3P8WLC2</accession>
<dbReference type="InterPro" id="IPR005821">
    <property type="entry name" value="Ion_trans_dom"/>
</dbReference>
<dbReference type="GO" id="GO:0098703">
    <property type="term" value="P:calcium ion import across plasma membrane"/>
    <property type="evidence" value="ECO:0007669"/>
    <property type="project" value="TreeGrafter"/>
</dbReference>
<keyword evidence="10 13" id="KW-0472">Membrane</keyword>
<dbReference type="InterPro" id="IPR050599">
    <property type="entry name" value="VDCC_alpha-1_subunit"/>
</dbReference>
<feature type="region of interest" description="Disordered" evidence="12">
    <location>
        <begin position="1"/>
        <end position="89"/>
    </location>
</feature>
<evidence type="ECO:0000256" key="11">
    <source>
        <dbReference type="ARBA" id="ARBA00023303"/>
    </source>
</evidence>
<dbReference type="InParanoid" id="A0A3P8WLC2"/>
<dbReference type="GO" id="GO:0005891">
    <property type="term" value="C:voltage-gated calcium channel complex"/>
    <property type="evidence" value="ECO:0007669"/>
    <property type="project" value="TreeGrafter"/>
</dbReference>
<sequence length="485" mass="55391">MTDGEGRVRFQYPECDEGQEQEVHEEVRLAISTAYREEVPGRVVDPGGGHDDSVEEEEEEVDRRSRRDGRRSGDQGEQGSKWSPEVQEHELELEVEAGPTLAVRITAPIRDPDCVSEEEEQQPYPALSPVAFFCLKQTTRPRNWCLRYCHVYFVCVCVCLSCVFTLTFSCTWFEHVSMLVILLNCVTLGMFQPCEDVTCQSEWCRILQALDDCIFVFFAVEMVIKMVALGIFGPNCYLGDKWNQLDFVIVMAGMLEYSLDGHNASLSAIRTVRVLRPLRAINRVPSMRILVTLLLDTLPMLGNVLLLCFFVFFIFGIVGVQLWAGLLRNRFMWCLCLSYYMSEDGEDSPFICSAARENGMLRCHEVPPYSEDGKDCSLEAPRASVNGCVNWNQYYNVCRPGNFNPHKGAVNFDNIGYAWIAIFQVITLEGWVDIMYYVMDAHSFYNFIYFILLIIVSTAFLNHLYKSTHSKDSFLFCQTSAVNFP</sequence>
<keyword evidence="5 13" id="KW-0812">Transmembrane</keyword>
<protein>
    <recommendedName>
        <fullName evidence="14">Ion transport domain-containing protein</fullName>
    </recommendedName>
</protein>
<keyword evidence="2" id="KW-0813">Transport</keyword>
<evidence type="ECO:0000256" key="9">
    <source>
        <dbReference type="ARBA" id="ARBA00023065"/>
    </source>
</evidence>
<evidence type="ECO:0000256" key="10">
    <source>
        <dbReference type="ARBA" id="ARBA00023136"/>
    </source>
</evidence>
<dbReference type="SUPFAM" id="SSF81324">
    <property type="entry name" value="Voltage-gated potassium channels"/>
    <property type="match status" value="1"/>
</dbReference>
<evidence type="ECO:0000313" key="16">
    <source>
        <dbReference type="Proteomes" id="UP000265120"/>
    </source>
</evidence>
<dbReference type="Pfam" id="PF00520">
    <property type="entry name" value="Ion_trans"/>
    <property type="match status" value="1"/>
</dbReference>
<evidence type="ECO:0000256" key="6">
    <source>
        <dbReference type="ARBA" id="ARBA00022837"/>
    </source>
</evidence>
<keyword evidence="7" id="KW-0851">Voltage-gated channel</keyword>
<evidence type="ECO:0000256" key="13">
    <source>
        <dbReference type="SAM" id="Phobius"/>
    </source>
</evidence>
<dbReference type="Gene3D" id="1.20.120.350">
    <property type="entry name" value="Voltage-gated potassium channels. Chain C"/>
    <property type="match status" value="1"/>
</dbReference>
<feature type="transmembrane region" description="Helical" evidence="13">
    <location>
        <begin position="417"/>
        <end position="438"/>
    </location>
</feature>
<feature type="transmembrane region" description="Helical" evidence="13">
    <location>
        <begin position="172"/>
        <end position="191"/>
    </location>
</feature>
<feature type="transmembrane region" description="Helical" evidence="13">
    <location>
        <begin position="444"/>
        <end position="465"/>
    </location>
</feature>
<keyword evidence="4" id="KW-0107">Calcium channel</keyword>
<dbReference type="Proteomes" id="UP000265120">
    <property type="component" value="Chromosome 17"/>
</dbReference>
<dbReference type="PANTHER" id="PTHR45628:SF37">
    <property type="entry name" value="VOLTAGE-DEPENDENT T-TYPE CALCIUM CHANNEL SUBUNIT ALPHA-1H"/>
    <property type="match status" value="1"/>
</dbReference>
<evidence type="ECO:0000313" key="15">
    <source>
        <dbReference type="Ensembl" id="ENSCSEP00000028258.1"/>
    </source>
</evidence>
<feature type="transmembrane region" description="Helical" evidence="13">
    <location>
        <begin position="212"/>
        <end position="232"/>
    </location>
</feature>
<reference evidence="15 16" key="1">
    <citation type="journal article" date="2014" name="Nat. Genet.">
        <title>Whole-genome sequence of a flatfish provides insights into ZW sex chromosome evolution and adaptation to a benthic lifestyle.</title>
        <authorList>
            <person name="Chen S."/>
            <person name="Zhang G."/>
            <person name="Shao C."/>
            <person name="Huang Q."/>
            <person name="Liu G."/>
            <person name="Zhang P."/>
            <person name="Song W."/>
            <person name="An N."/>
            <person name="Chalopin D."/>
            <person name="Volff J.N."/>
            <person name="Hong Y."/>
            <person name="Li Q."/>
            <person name="Sha Z."/>
            <person name="Zhou H."/>
            <person name="Xie M."/>
            <person name="Yu Q."/>
            <person name="Liu Y."/>
            <person name="Xiang H."/>
            <person name="Wang N."/>
            <person name="Wu K."/>
            <person name="Yang C."/>
            <person name="Zhou Q."/>
            <person name="Liao X."/>
            <person name="Yang L."/>
            <person name="Hu Q."/>
            <person name="Zhang J."/>
            <person name="Meng L."/>
            <person name="Jin L."/>
            <person name="Tian Y."/>
            <person name="Lian J."/>
            <person name="Yang J."/>
            <person name="Miao G."/>
            <person name="Liu S."/>
            <person name="Liang Z."/>
            <person name="Yan F."/>
            <person name="Li Y."/>
            <person name="Sun B."/>
            <person name="Zhang H."/>
            <person name="Zhang J."/>
            <person name="Zhu Y."/>
            <person name="Du M."/>
            <person name="Zhao Y."/>
            <person name="Schartl M."/>
            <person name="Tang Q."/>
            <person name="Wang J."/>
        </authorList>
    </citation>
    <scope>NUCLEOTIDE SEQUENCE</scope>
</reference>
<name>A0A3P8WLC2_CYNSE</name>
<feature type="compositionally biased region" description="Basic and acidic residues" evidence="12">
    <location>
        <begin position="61"/>
        <end position="74"/>
    </location>
</feature>
<evidence type="ECO:0000256" key="3">
    <source>
        <dbReference type="ARBA" id="ARBA00022568"/>
    </source>
</evidence>
<reference evidence="15" key="2">
    <citation type="submission" date="2025-08" db="UniProtKB">
        <authorList>
            <consortium name="Ensembl"/>
        </authorList>
    </citation>
    <scope>IDENTIFICATION</scope>
</reference>
<dbReference type="InterPro" id="IPR027359">
    <property type="entry name" value="Volt_channel_dom_sf"/>
</dbReference>
<keyword evidence="3" id="KW-0109">Calcium transport</keyword>
<feature type="domain" description="Ion transport" evidence="14">
    <location>
        <begin position="171"/>
        <end position="461"/>
    </location>
</feature>
<feature type="transmembrane region" description="Helical" evidence="13">
    <location>
        <begin position="300"/>
        <end position="323"/>
    </location>
</feature>
<keyword evidence="8 13" id="KW-1133">Transmembrane helix</keyword>
<keyword evidence="9" id="KW-0406">Ion transport</keyword>
<dbReference type="FunFam" id="1.20.120.350:FF:000012">
    <property type="entry name" value="Voltage-dependent T-type calcium channel subunit alpha"/>
    <property type="match status" value="1"/>
</dbReference>
<dbReference type="Gene3D" id="1.10.287.70">
    <property type="match status" value="1"/>
</dbReference>
<keyword evidence="6" id="KW-0106">Calcium</keyword>
<evidence type="ECO:0000256" key="5">
    <source>
        <dbReference type="ARBA" id="ARBA00022692"/>
    </source>
</evidence>